<sequence>MYDEPTRRMVSIECEEEEMESLRNIQGTGRKRWAEYSRDMYDESIRRIVPLECEEEEMERSRSEVERAMNYSGIGSATDNENAQS</sequence>
<feature type="region of interest" description="Disordered" evidence="1">
    <location>
        <begin position="56"/>
        <end position="85"/>
    </location>
</feature>
<organism evidence="2 3">
    <name type="scientific">Elysia marginata</name>
    <dbReference type="NCBI Taxonomy" id="1093978"/>
    <lineage>
        <taxon>Eukaryota</taxon>
        <taxon>Metazoa</taxon>
        <taxon>Spiralia</taxon>
        <taxon>Lophotrochozoa</taxon>
        <taxon>Mollusca</taxon>
        <taxon>Gastropoda</taxon>
        <taxon>Heterobranchia</taxon>
        <taxon>Euthyneura</taxon>
        <taxon>Panpulmonata</taxon>
        <taxon>Sacoglossa</taxon>
        <taxon>Placobranchoidea</taxon>
        <taxon>Plakobranchidae</taxon>
        <taxon>Elysia</taxon>
    </lineage>
</organism>
<proteinExistence type="predicted"/>
<dbReference type="Proteomes" id="UP000762676">
    <property type="component" value="Unassembled WGS sequence"/>
</dbReference>
<dbReference type="EMBL" id="BMAT01000278">
    <property type="protein sequence ID" value="GFR63193.1"/>
    <property type="molecule type" value="Genomic_DNA"/>
</dbReference>
<evidence type="ECO:0000313" key="2">
    <source>
        <dbReference type="EMBL" id="GFR63193.1"/>
    </source>
</evidence>
<accession>A0AAV4EQ99</accession>
<feature type="compositionally biased region" description="Polar residues" evidence="1">
    <location>
        <begin position="73"/>
        <end position="85"/>
    </location>
</feature>
<evidence type="ECO:0000256" key="1">
    <source>
        <dbReference type="SAM" id="MobiDB-lite"/>
    </source>
</evidence>
<protein>
    <submittedName>
        <fullName evidence="2">Uncharacterized protein</fullName>
    </submittedName>
</protein>
<dbReference type="AlphaFoldDB" id="A0AAV4EQ99"/>
<keyword evidence="3" id="KW-1185">Reference proteome</keyword>
<name>A0AAV4EQ99_9GAST</name>
<evidence type="ECO:0000313" key="3">
    <source>
        <dbReference type="Proteomes" id="UP000762676"/>
    </source>
</evidence>
<gene>
    <name evidence="2" type="ORF">ElyMa_000149900</name>
</gene>
<reference evidence="2 3" key="1">
    <citation type="journal article" date="2021" name="Elife">
        <title>Chloroplast acquisition without the gene transfer in kleptoplastic sea slugs, Plakobranchus ocellatus.</title>
        <authorList>
            <person name="Maeda T."/>
            <person name="Takahashi S."/>
            <person name="Yoshida T."/>
            <person name="Shimamura S."/>
            <person name="Takaki Y."/>
            <person name="Nagai Y."/>
            <person name="Toyoda A."/>
            <person name="Suzuki Y."/>
            <person name="Arimoto A."/>
            <person name="Ishii H."/>
            <person name="Satoh N."/>
            <person name="Nishiyama T."/>
            <person name="Hasebe M."/>
            <person name="Maruyama T."/>
            <person name="Minagawa J."/>
            <person name="Obokata J."/>
            <person name="Shigenobu S."/>
        </authorList>
    </citation>
    <scope>NUCLEOTIDE SEQUENCE [LARGE SCALE GENOMIC DNA]</scope>
</reference>
<comment type="caution">
    <text evidence="2">The sequence shown here is derived from an EMBL/GenBank/DDBJ whole genome shotgun (WGS) entry which is preliminary data.</text>
</comment>